<comment type="caution">
    <text evidence="2">The sequence shown here is derived from an EMBL/GenBank/DDBJ whole genome shotgun (WGS) entry which is preliminary data.</text>
</comment>
<evidence type="ECO:0000256" key="1">
    <source>
        <dbReference type="SAM" id="SignalP"/>
    </source>
</evidence>
<dbReference type="PROSITE" id="PS51257">
    <property type="entry name" value="PROKAR_LIPOPROTEIN"/>
    <property type="match status" value="1"/>
</dbReference>
<dbReference type="Proteomes" id="UP000756387">
    <property type="component" value="Unassembled WGS sequence"/>
</dbReference>
<proteinExistence type="predicted"/>
<keyword evidence="3" id="KW-1185">Reference proteome</keyword>
<evidence type="ECO:0000313" key="2">
    <source>
        <dbReference type="EMBL" id="MBE7324563.1"/>
    </source>
</evidence>
<feature type="signal peptide" evidence="1">
    <location>
        <begin position="1"/>
        <end position="24"/>
    </location>
</feature>
<protein>
    <submittedName>
        <fullName evidence="2">CueP family metal-binding protein</fullName>
    </submittedName>
</protein>
<sequence length="210" mass="22184">MYVRRNIRNRVSAFGLVAALGLTACSTTDDSSDTTATGAAGSATGATAADASQLLSAHGMSGMDDVVEIIDHLDRLGGSERPQDLIASVRPDQLVLSSGGDEVSIAIPDDAFYLSIAPYVNQTHECYNHSLTTCTGELASTEVEVQIVDETNDEVLVEKTVTTFENGFVGFWLPRDIKGTIKITHDGRSGEADIATGTDDPTCLTTVRLA</sequence>
<reference evidence="2 3" key="1">
    <citation type="submission" date="2020-10" db="EMBL/GenBank/DDBJ databases">
        <title>Nocardioides sp. isolated from sludge.</title>
        <authorList>
            <person name="Zhang X."/>
        </authorList>
    </citation>
    <scope>NUCLEOTIDE SEQUENCE [LARGE SCALE GENOMIC DNA]</scope>
    <source>
        <strain evidence="2 3">Y6</strain>
    </source>
</reference>
<gene>
    <name evidence="2" type="ORF">IEQ44_07855</name>
</gene>
<dbReference type="Gene3D" id="2.60.40.3700">
    <property type="match status" value="1"/>
</dbReference>
<dbReference type="InterPro" id="IPR047808">
    <property type="entry name" value="CueP-like"/>
</dbReference>
<dbReference type="Pfam" id="PF21172">
    <property type="entry name" value="CueP"/>
    <property type="match status" value="1"/>
</dbReference>
<evidence type="ECO:0000313" key="3">
    <source>
        <dbReference type="Proteomes" id="UP000756387"/>
    </source>
</evidence>
<dbReference type="EMBL" id="JADCSA010000006">
    <property type="protein sequence ID" value="MBE7324563.1"/>
    <property type="molecule type" value="Genomic_DNA"/>
</dbReference>
<accession>A0ABR9RSK6</accession>
<name>A0ABR9RSK6_9ACTN</name>
<keyword evidence="1" id="KW-0732">Signal</keyword>
<feature type="chain" id="PRO_5045911978" evidence="1">
    <location>
        <begin position="25"/>
        <end position="210"/>
    </location>
</feature>
<organism evidence="2 3">
    <name type="scientific">Nocardioides malaquae</name>
    <dbReference type="NCBI Taxonomy" id="2773426"/>
    <lineage>
        <taxon>Bacteria</taxon>
        <taxon>Bacillati</taxon>
        <taxon>Actinomycetota</taxon>
        <taxon>Actinomycetes</taxon>
        <taxon>Propionibacteriales</taxon>
        <taxon>Nocardioidaceae</taxon>
        <taxon>Nocardioides</taxon>
    </lineage>
</organism>
<dbReference type="NCBIfam" id="NF038094">
    <property type="entry name" value="CueP_fam"/>
    <property type="match status" value="1"/>
</dbReference>